<dbReference type="EMBL" id="GBRH01235304">
    <property type="protein sequence ID" value="JAD62591.1"/>
    <property type="molecule type" value="Transcribed_RNA"/>
</dbReference>
<accession>A0A0A9BH04</accession>
<dbReference type="AlphaFoldDB" id="A0A0A9BH04"/>
<name>A0A0A9BH04_ARUDO</name>
<evidence type="ECO:0000313" key="1">
    <source>
        <dbReference type="EMBL" id="JAD62591.1"/>
    </source>
</evidence>
<organism evidence="1">
    <name type="scientific">Arundo donax</name>
    <name type="common">Giant reed</name>
    <name type="synonym">Donax arundinaceus</name>
    <dbReference type="NCBI Taxonomy" id="35708"/>
    <lineage>
        <taxon>Eukaryota</taxon>
        <taxon>Viridiplantae</taxon>
        <taxon>Streptophyta</taxon>
        <taxon>Embryophyta</taxon>
        <taxon>Tracheophyta</taxon>
        <taxon>Spermatophyta</taxon>
        <taxon>Magnoliopsida</taxon>
        <taxon>Liliopsida</taxon>
        <taxon>Poales</taxon>
        <taxon>Poaceae</taxon>
        <taxon>PACMAD clade</taxon>
        <taxon>Arundinoideae</taxon>
        <taxon>Arundineae</taxon>
        <taxon>Arundo</taxon>
    </lineage>
</organism>
<proteinExistence type="predicted"/>
<protein>
    <submittedName>
        <fullName evidence="1">Uncharacterized protein</fullName>
    </submittedName>
</protein>
<reference evidence="1" key="2">
    <citation type="journal article" date="2015" name="Data Brief">
        <title>Shoot transcriptome of the giant reed, Arundo donax.</title>
        <authorList>
            <person name="Barrero R.A."/>
            <person name="Guerrero F.D."/>
            <person name="Moolhuijzen P."/>
            <person name="Goolsby J.A."/>
            <person name="Tidwell J."/>
            <person name="Bellgard S.E."/>
            <person name="Bellgard M.I."/>
        </authorList>
    </citation>
    <scope>NUCLEOTIDE SEQUENCE</scope>
    <source>
        <tissue evidence="1">Shoot tissue taken approximately 20 cm above the soil surface</tissue>
    </source>
</reference>
<sequence>MEHSPCTSSLAHLATPLAPLLDHPATTPPLCQQPIYLRPLFHHTC</sequence>
<reference evidence="1" key="1">
    <citation type="submission" date="2014-09" db="EMBL/GenBank/DDBJ databases">
        <authorList>
            <person name="Magalhaes I.L.F."/>
            <person name="Oliveira U."/>
            <person name="Santos F.R."/>
            <person name="Vidigal T.H.D.A."/>
            <person name="Brescovit A.D."/>
            <person name="Santos A.J."/>
        </authorList>
    </citation>
    <scope>NUCLEOTIDE SEQUENCE</scope>
    <source>
        <tissue evidence="1">Shoot tissue taken approximately 20 cm above the soil surface</tissue>
    </source>
</reference>